<protein>
    <recommendedName>
        <fullName evidence="1">DUF5777 domain-containing protein</fullName>
    </recommendedName>
</protein>
<dbReference type="Proteomes" id="UP000321456">
    <property type="component" value="Unassembled WGS sequence"/>
</dbReference>
<organism evidence="2 3">
    <name type="scientific">Flagellimonas hymeniacidonis</name>
    <dbReference type="NCBI Taxonomy" id="2603628"/>
    <lineage>
        <taxon>Bacteria</taxon>
        <taxon>Pseudomonadati</taxon>
        <taxon>Bacteroidota</taxon>
        <taxon>Flavobacteriia</taxon>
        <taxon>Flavobacteriales</taxon>
        <taxon>Flavobacteriaceae</taxon>
        <taxon>Flagellimonas</taxon>
    </lineage>
</organism>
<feature type="domain" description="DUF5777" evidence="1">
    <location>
        <begin position="44"/>
        <end position="288"/>
    </location>
</feature>
<evidence type="ECO:0000313" key="3">
    <source>
        <dbReference type="Proteomes" id="UP000321456"/>
    </source>
</evidence>
<dbReference type="AlphaFoldDB" id="A0A5C8V549"/>
<dbReference type="EMBL" id="VRUR01000001">
    <property type="protein sequence ID" value="TXN36881.1"/>
    <property type="molecule type" value="Genomic_DNA"/>
</dbReference>
<accession>A0A5C8V549</accession>
<proteinExistence type="predicted"/>
<keyword evidence="3" id="KW-1185">Reference proteome</keyword>
<evidence type="ECO:0000313" key="2">
    <source>
        <dbReference type="EMBL" id="TXN36881.1"/>
    </source>
</evidence>
<gene>
    <name evidence="2" type="ORF">FVB32_00925</name>
</gene>
<evidence type="ECO:0000259" key="1">
    <source>
        <dbReference type="Pfam" id="PF19089"/>
    </source>
</evidence>
<dbReference type="Pfam" id="PF19089">
    <property type="entry name" value="DUF5777"/>
    <property type="match status" value="1"/>
</dbReference>
<dbReference type="InterPro" id="IPR045916">
    <property type="entry name" value="DUF5777"/>
</dbReference>
<dbReference type="RefSeq" id="WP_147740714.1">
    <property type="nucleotide sequence ID" value="NZ_VRUR01000001.1"/>
</dbReference>
<reference evidence="2 3" key="1">
    <citation type="submission" date="2019-08" db="EMBL/GenBank/DDBJ databases">
        <title>Professor.</title>
        <authorList>
            <person name="Park J.S."/>
        </authorList>
    </citation>
    <scope>NUCLEOTIDE SEQUENCE [LARGE SCALE GENOMIC DNA]</scope>
    <source>
        <strain evidence="2 3">176CP5-101</strain>
    </source>
</reference>
<name>A0A5C8V549_9FLAO</name>
<sequence length="295" mass="33169">MKTKISFVFLFLGAGVLNLLIAQDLLQSLDKEFPDSKQFTEATFKTTRIALGHSIETRKKGIMEISANSRFWNIPQRTQGFLADRISTRFGVSYAFSDRLTFGSGITTFDGIFDTYFKYKLVQQVSNGKGSPFTITLAQNASLRTNPNRSINASTGFSDKLAFTSQALIARKFTRNFSLQASPTFIYRNSSRNISDPTNHFAVGIGGRYKIGGHLSISTEYYYLANPLESVNTFDPFAIGVNWELTDLMLQFHLSNAPNIAEDAFITQTRNNFNTRDGNLFFGFNAIFILHLKKK</sequence>
<comment type="caution">
    <text evidence="2">The sequence shown here is derived from an EMBL/GenBank/DDBJ whole genome shotgun (WGS) entry which is preliminary data.</text>
</comment>